<evidence type="ECO:0000256" key="4">
    <source>
        <dbReference type="ARBA" id="ARBA00022807"/>
    </source>
</evidence>
<dbReference type="Pfam" id="PF18348">
    <property type="entry name" value="SH3_16"/>
    <property type="match status" value="1"/>
</dbReference>
<keyword evidence="3" id="KW-0378">Hydrolase</keyword>
<dbReference type="Gene3D" id="3.90.1720.10">
    <property type="entry name" value="endopeptidase domain like (from Nostoc punctiforme)"/>
    <property type="match status" value="1"/>
</dbReference>
<comment type="similarity">
    <text evidence="1">Belongs to the peptidase C40 family.</text>
</comment>
<accession>A0ABU8TRM0</accession>
<evidence type="ECO:0000313" key="7">
    <source>
        <dbReference type="Proteomes" id="UP001385499"/>
    </source>
</evidence>
<dbReference type="PANTHER" id="PTHR47053">
    <property type="entry name" value="MUREIN DD-ENDOPEPTIDASE MEPH-RELATED"/>
    <property type="match status" value="1"/>
</dbReference>
<dbReference type="EMBL" id="JBAKIA010000016">
    <property type="protein sequence ID" value="MEJ8476190.1"/>
    <property type="molecule type" value="Genomic_DNA"/>
</dbReference>
<dbReference type="InterPro" id="IPR036028">
    <property type="entry name" value="SH3-like_dom_sf"/>
</dbReference>
<dbReference type="Gene3D" id="2.30.30.40">
    <property type="entry name" value="SH3 Domains"/>
    <property type="match status" value="1"/>
</dbReference>
<reference evidence="6 7" key="1">
    <citation type="submission" date="2024-02" db="EMBL/GenBank/DDBJ databases">
        <title>Roseibium algae sp. nov., isolated from marine alga (Grateloupia sp.), showing potential in myo-inositol conversion.</title>
        <authorList>
            <person name="Wang Y."/>
        </authorList>
    </citation>
    <scope>NUCLEOTIDE SEQUENCE [LARGE SCALE GENOMIC DNA]</scope>
    <source>
        <strain evidence="6 7">H3510</strain>
    </source>
</reference>
<dbReference type="InterPro" id="IPR041382">
    <property type="entry name" value="SH3_16"/>
</dbReference>
<dbReference type="PANTHER" id="PTHR47053:SF1">
    <property type="entry name" value="MUREIN DD-ENDOPEPTIDASE MEPH-RELATED"/>
    <property type="match status" value="1"/>
</dbReference>
<evidence type="ECO:0000256" key="3">
    <source>
        <dbReference type="ARBA" id="ARBA00022801"/>
    </source>
</evidence>
<evidence type="ECO:0000256" key="2">
    <source>
        <dbReference type="ARBA" id="ARBA00022670"/>
    </source>
</evidence>
<proteinExistence type="inferred from homology"/>
<feature type="domain" description="NlpC/P60" evidence="5">
    <location>
        <begin position="162"/>
        <end position="288"/>
    </location>
</feature>
<keyword evidence="4" id="KW-0788">Thiol protease</keyword>
<dbReference type="PROSITE" id="PS51935">
    <property type="entry name" value="NLPC_P60"/>
    <property type="match status" value="1"/>
</dbReference>
<dbReference type="InterPro" id="IPR000064">
    <property type="entry name" value="NLP_P60_dom"/>
</dbReference>
<dbReference type="SUPFAM" id="SSF54001">
    <property type="entry name" value="Cysteine proteinases"/>
    <property type="match status" value="1"/>
</dbReference>
<sequence>MADIFDRRFHPVRPDLASIDYEGKVVADRFVEGSLRTIHADFIDIRPKPDLEVAIDTQALHGETVKVFDETAEGWAWGQLETDGYVGWFRSDCLAPHRNGTHRVRALRTYRYPGPDLKRPPVGLISMGSAVVVVGEATTRGLDYALLSDGSAVVKGHLVLMDQTESDWVSVAEEFIGTPYLWGGRTSLGLDCSALVQISAQVARISLQRDSDVMEVDVGEAVSFDALAELQRGDLVFWKGHVGIINAENSLLHANGHTMTVAIEPLDIAVDRISKNEWGAVSSVRRVSLPD</sequence>
<evidence type="ECO:0000259" key="5">
    <source>
        <dbReference type="PROSITE" id="PS51935"/>
    </source>
</evidence>
<dbReference type="SUPFAM" id="SSF50044">
    <property type="entry name" value="SH3-domain"/>
    <property type="match status" value="1"/>
</dbReference>
<dbReference type="Proteomes" id="UP001385499">
    <property type="component" value="Unassembled WGS sequence"/>
</dbReference>
<keyword evidence="2" id="KW-0645">Protease</keyword>
<dbReference type="Pfam" id="PF00877">
    <property type="entry name" value="NLPC_P60"/>
    <property type="match status" value="1"/>
</dbReference>
<name>A0ABU8TRM0_9HYPH</name>
<organism evidence="6 7">
    <name type="scientific">Roseibium algae</name>
    <dbReference type="NCBI Taxonomy" id="3123038"/>
    <lineage>
        <taxon>Bacteria</taxon>
        <taxon>Pseudomonadati</taxon>
        <taxon>Pseudomonadota</taxon>
        <taxon>Alphaproteobacteria</taxon>
        <taxon>Hyphomicrobiales</taxon>
        <taxon>Stappiaceae</taxon>
        <taxon>Roseibium</taxon>
    </lineage>
</organism>
<dbReference type="InterPro" id="IPR051202">
    <property type="entry name" value="Peptidase_C40"/>
</dbReference>
<dbReference type="InterPro" id="IPR038765">
    <property type="entry name" value="Papain-like_cys_pep_sf"/>
</dbReference>
<protein>
    <submittedName>
        <fullName evidence="6">NlpC/P60 family protein</fullName>
    </submittedName>
</protein>
<keyword evidence="7" id="KW-1185">Reference proteome</keyword>
<evidence type="ECO:0000313" key="6">
    <source>
        <dbReference type="EMBL" id="MEJ8476190.1"/>
    </source>
</evidence>
<gene>
    <name evidence="6" type="ORF">V6575_19030</name>
</gene>
<evidence type="ECO:0000256" key="1">
    <source>
        <dbReference type="ARBA" id="ARBA00007074"/>
    </source>
</evidence>
<comment type="caution">
    <text evidence="6">The sequence shown here is derived from an EMBL/GenBank/DDBJ whole genome shotgun (WGS) entry which is preliminary data.</text>
</comment>
<dbReference type="RefSeq" id="WP_340276593.1">
    <property type="nucleotide sequence ID" value="NZ_JBAKIA010000016.1"/>
</dbReference>